<comment type="caution">
    <text evidence="1">The sequence shown here is derived from an EMBL/GenBank/DDBJ whole genome shotgun (WGS) entry which is preliminary data.</text>
</comment>
<dbReference type="PANTHER" id="PTHR47331">
    <property type="entry name" value="PHD-TYPE DOMAIN-CONTAINING PROTEIN"/>
    <property type="match status" value="1"/>
</dbReference>
<sequence>MRSMGDDVPSTVKKKEQRIDLAGKGFGLADTFNLIAKKIIPKRSTGSPITAACLVNANVVKCIFCAGMHESEACFKAQKMSLDERKNILVEKKTCFRCLKVGDQSRKCRIRLKCIVCGYSHAPLMCSDLVDKKQQFDNSDGKKMPDNQVDKAQALANQRSPPIFLQTLRINLKGVTGTRVVRALTDSGSQRSYILKVTLSSLRLKTKRVEKIVHCLFGGTEVESTHYCYDLTIISGKYKQTFEVLDQPCICSDISPIFYGSWIKELRNMRIDVSDLSNSGPIELLLDTDVAGLLYTERRHKLRCGLVAIKTQVGWMIEGKVPSSSSKTSNARTVLSLFVNPSITDLWQLDVLGIQEPTEKKSKDEMALAAKELFQQRVTVNVEGRYEVRLPWIDGHPPLPTNYSVAKRRLDTTLRKLERYNEVFKPVLKDGSTTAVPPVFDASAREKDRTSLNQCLEKKLNLIELIHILLLRFREYKYGVISDIKKAFLQISVHQNDCDFLKFLWSIAVLFYSEQIEHHLSKCLENSSLLESTYLRKTKGRSARRFYVDNCVTSLLDLEGLNVFIRESVQLMEETCFDLKGWEFSGSSDCDSYSVSVLGLQWFLKKEDLIETENKDFVVTKRRMLAIAQKVFDPIGSPHQPL</sequence>
<accession>A0A8K0CFQ0</accession>
<protein>
    <recommendedName>
        <fullName evidence="3">Peptidase aspartic putative domain-containing protein</fullName>
    </recommendedName>
</protein>
<keyword evidence="2" id="KW-1185">Reference proteome</keyword>
<dbReference type="SUPFAM" id="SSF56672">
    <property type="entry name" value="DNA/RNA polymerases"/>
    <property type="match status" value="1"/>
</dbReference>
<evidence type="ECO:0000313" key="1">
    <source>
        <dbReference type="EMBL" id="KAF2886475.1"/>
    </source>
</evidence>
<reference evidence="1" key="1">
    <citation type="submission" date="2019-08" db="EMBL/GenBank/DDBJ databases">
        <title>The genome of the North American firefly Photinus pyralis.</title>
        <authorList>
            <consortium name="Photinus pyralis genome working group"/>
            <person name="Fallon T.R."/>
            <person name="Sander Lower S.E."/>
            <person name="Weng J.-K."/>
        </authorList>
    </citation>
    <scope>NUCLEOTIDE SEQUENCE</scope>
    <source>
        <strain evidence="1">TRF0915ILg1</strain>
        <tissue evidence="1">Whole body</tissue>
    </source>
</reference>
<name>A0A8K0CFQ0_IGNLU</name>
<dbReference type="EMBL" id="VTPC01087533">
    <property type="protein sequence ID" value="KAF2886475.1"/>
    <property type="molecule type" value="Genomic_DNA"/>
</dbReference>
<dbReference type="PANTHER" id="PTHR47331:SF5">
    <property type="entry name" value="RIBONUCLEASE H"/>
    <property type="match status" value="1"/>
</dbReference>
<dbReference type="GO" id="GO:0071897">
    <property type="term" value="P:DNA biosynthetic process"/>
    <property type="evidence" value="ECO:0007669"/>
    <property type="project" value="UniProtKB-ARBA"/>
</dbReference>
<gene>
    <name evidence="1" type="ORF">ILUMI_19697</name>
</gene>
<dbReference type="InterPro" id="IPR043502">
    <property type="entry name" value="DNA/RNA_pol_sf"/>
</dbReference>
<evidence type="ECO:0000313" key="2">
    <source>
        <dbReference type="Proteomes" id="UP000801492"/>
    </source>
</evidence>
<dbReference type="Proteomes" id="UP000801492">
    <property type="component" value="Unassembled WGS sequence"/>
</dbReference>
<evidence type="ECO:0008006" key="3">
    <source>
        <dbReference type="Google" id="ProtNLM"/>
    </source>
</evidence>
<proteinExistence type="predicted"/>
<dbReference type="OrthoDB" id="416987at2759"/>
<organism evidence="1 2">
    <name type="scientific">Ignelater luminosus</name>
    <name type="common">Cucubano</name>
    <name type="synonym">Pyrophorus luminosus</name>
    <dbReference type="NCBI Taxonomy" id="2038154"/>
    <lineage>
        <taxon>Eukaryota</taxon>
        <taxon>Metazoa</taxon>
        <taxon>Ecdysozoa</taxon>
        <taxon>Arthropoda</taxon>
        <taxon>Hexapoda</taxon>
        <taxon>Insecta</taxon>
        <taxon>Pterygota</taxon>
        <taxon>Neoptera</taxon>
        <taxon>Endopterygota</taxon>
        <taxon>Coleoptera</taxon>
        <taxon>Polyphaga</taxon>
        <taxon>Elateriformia</taxon>
        <taxon>Elateroidea</taxon>
        <taxon>Elateridae</taxon>
        <taxon>Agrypninae</taxon>
        <taxon>Pyrophorini</taxon>
        <taxon>Ignelater</taxon>
    </lineage>
</organism>
<dbReference type="AlphaFoldDB" id="A0A8K0CFQ0"/>